<keyword evidence="5" id="KW-1185">Reference proteome</keyword>
<reference evidence="3" key="1">
    <citation type="submission" date="2017-05" db="EMBL/GenBank/DDBJ databases">
        <title>The Genome Sequence of Enterococcus sp. 9E7_DIV0242.</title>
        <authorList>
            <consortium name="The Broad Institute Genomics Platform"/>
            <consortium name="The Broad Institute Genomic Center for Infectious Diseases"/>
            <person name="Earl A."/>
            <person name="Manson A."/>
            <person name="Schwartman J."/>
            <person name="Gilmore M."/>
            <person name="Abouelleil A."/>
            <person name="Cao P."/>
            <person name="Chapman S."/>
            <person name="Cusick C."/>
            <person name="Shea T."/>
            <person name="Young S."/>
            <person name="Neafsey D."/>
            <person name="Nusbaum C."/>
            <person name="Birren B."/>
        </authorList>
    </citation>
    <scope>NUCLEOTIDE SEQUENCE [LARGE SCALE GENOMIC DNA]</scope>
    <source>
        <strain evidence="3">9E7_DIV0242</strain>
    </source>
</reference>
<dbReference type="RefSeq" id="WP_249274390.1">
    <property type="nucleotide sequence ID" value="NZ_CP147247.1"/>
</dbReference>
<protein>
    <submittedName>
        <fullName evidence="4">Beta-glucosidase</fullName>
    </submittedName>
</protein>
<reference evidence="4" key="3">
    <citation type="submission" date="2024-03" db="EMBL/GenBank/DDBJ databases">
        <title>The Genome Sequence of Enterococcus sp. DIV0242b.</title>
        <authorList>
            <consortium name="The Broad Institute Genomics Platform"/>
            <consortium name="The Broad Institute Microbial Omics Core"/>
            <consortium name="The Broad Institute Genomic Center for Infectious Diseases"/>
            <person name="Earl A."/>
            <person name="Manson A."/>
            <person name="Gilmore M."/>
            <person name="Schwartman J."/>
            <person name="Shea T."/>
            <person name="Abouelleil A."/>
            <person name="Cao P."/>
            <person name="Chapman S."/>
            <person name="Cusick C."/>
            <person name="Young S."/>
            <person name="Neafsey D."/>
            <person name="Nusbaum C."/>
            <person name="Birren B."/>
        </authorList>
    </citation>
    <scope>NUCLEOTIDE SEQUENCE</scope>
    <source>
        <strain evidence="4">9E7_DIV0242</strain>
    </source>
</reference>
<dbReference type="GO" id="GO:0008422">
    <property type="term" value="F:beta-glucosidase activity"/>
    <property type="evidence" value="ECO:0007669"/>
    <property type="project" value="TreeGrafter"/>
</dbReference>
<dbReference type="Pfam" id="PF01915">
    <property type="entry name" value="Glyco_hydro_3_C"/>
    <property type="match status" value="1"/>
</dbReference>
<proteinExistence type="predicted"/>
<dbReference type="InterPro" id="IPR026891">
    <property type="entry name" value="Fn3-like"/>
</dbReference>
<dbReference type="PRINTS" id="PR00133">
    <property type="entry name" value="GLHYDRLASE3"/>
</dbReference>
<sequence>MSYKNPDLTIHERVEDLLSQMTLEEKVGQVNQHLYGWKAYEKAHTGFQLTDYFKEHVHWGQGMGALYGLFRADPWSKVNHLNGIPAEESWKLANEVQDYVINHSRLGIPVLLVEECPHGHQGLGSISYPTNIGRGNSFNKELIEETARHMAEELAMKGVHLALVSSLDLSRDPRWGRTEECYGEDPYLAAAFNHAIVNGFQGNMINAQHSFVHQTVADIGRKPEQLGVVLKHCIAQGDGLGGHNSGAVNIGEREFMEIYYPLLKSAKNAVGIMAAYNDIDGVPCHTNQRLFEELLRKDIGYQGIVMADGTALDRLKPIYGSDEKAAGKALQAGIDLSLWDNTYLTIGAGIKQAVVQQAALDRAVYRMLSIKFMLGLFDRPYTEKPEIAYKERFYSYRKRNHQMAAESMTLLKNEGVLPLQDIGEKIAVIGPNAHALYNQLGDYTAPQDEDVLDRTIFTSIKQAFSHSDVAYAQGCDIRAEENQVTHMEKAVELAEKSDKIILVLGGSSARNFDMEFFANGAVSSKGVNMDSGENVDVASLALGGKQLALFDCLSKLGKPIVTLLIQGRPHEIEAICQKSDAVVAAWYPGQEGGPAVAQLLAGVVNPSGKLSISYPRSSGQLPVYHYQRAIAMNENYYDLPGSALYSFGYGKSFTLFSYEKLTILNPHLTKQDLIDGKKLQLEVTVKNTGQVVGKEAVLLFVKLEGGEVIQRKQLLRGFEKVQIAPNQTEKVSFALGFDELSYFSNQGDFELSEQVIIKIEELEQSISLGNS</sequence>
<evidence type="ECO:0000313" key="4">
    <source>
        <dbReference type="EMBL" id="WYJ88452.1"/>
    </source>
</evidence>
<dbReference type="InterPro" id="IPR051915">
    <property type="entry name" value="Cellulose_Degrad_GH3"/>
</dbReference>
<dbReference type="PANTHER" id="PTHR30620:SF123">
    <property type="entry name" value="BETA-XYLOSIDASE"/>
    <property type="match status" value="1"/>
</dbReference>
<feature type="domain" description="Fibronectin type III-like" evidence="2">
    <location>
        <begin position="695"/>
        <end position="761"/>
    </location>
</feature>
<dbReference type="Gene3D" id="3.20.20.300">
    <property type="entry name" value="Glycoside hydrolase, family 3, N-terminal domain"/>
    <property type="match status" value="1"/>
</dbReference>
<dbReference type="Gene3D" id="3.40.50.1700">
    <property type="entry name" value="Glycoside hydrolase family 3 C-terminal domain"/>
    <property type="match status" value="1"/>
</dbReference>
<evidence type="ECO:0000313" key="5">
    <source>
        <dbReference type="Proteomes" id="UP000195141"/>
    </source>
</evidence>
<keyword evidence="1" id="KW-0378">Hydrolase</keyword>
<reference evidence="4" key="2">
    <citation type="submission" date="2017-05" db="EMBL/GenBank/DDBJ databases">
        <authorList>
            <consortium name="The Broad Institute Genomics Platform"/>
            <consortium name="The Broad Institute Genomic Center for Infectious Diseases"/>
            <person name="Earl A."/>
            <person name="Manson A."/>
            <person name="Schwartman J."/>
            <person name="Gilmore M."/>
            <person name="Abouelleil A."/>
            <person name="Cao P."/>
            <person name="Chapman S."/>
            <person name="Cusick C."/>
            <person name="Shea T."/>
            <person name="Young S."/>
            <person name="Neafsey D."/>
            <person name="Nusbaum C."/>
            <person name="Birren B."/>
        </authorList>
    </citation>
    <scope>NUCLEOTIDE SEQUENCE</scope>
    <source>
        <strain evidence="4">9E7_DIV0242</strain>
    </source>
</reference>
<dbReference type="InterPro" id="IPR017853">
    <property type="entry name" value="GH"/>
</dbReference>
<dbReference type="Pfam" id="PF14310">
    <property type="entry name" value="Fn3-like"/>
    <property type="match status" value="1"/>
</dbReference>
<accession>A0A242KB74</accession>
<dbReference type="InterPro" id="IPR036881">
    <property type="entry name" value="Glyco_hydro_3_C_sf"/>
</dbReference>
<dbReference type="Pfam" id="PF00933">
    <property type="entry name" value="Glyco_hydro_3"/>
    <property type="match status" value="1"/>
</dbReference>
<dbReference type="InterPro" id="IPR001764">
    <property type="entry name" value="Glyco_hydro_3_N"/>
</dbReference>
<evidence type="ECO:0000256" key="1">
    <source>
        <dbReference type="ARBA" id="ARBA00022801"/>
    </source>
</evidence>
<dbReference type="SMART" id="SM01217">
    <property type="entry name" value="Fn3_like"/>
    <property type="match status" value="1"/>
</dbReference>
<dbReference type="InterPro" id="IPR013783">
    <property type="entry name" value="Ig-like_fold"/>
</dbReference>
<dbReference type="SUPFAM" id="SSF52279">
    <property type="entry name" value="Beta-D-glucan exohydrolase, C-terminal domain"/>
    <property type="match status" value="1"/>
</dbReference>
<gene>
    <name evidence="4" type="ORF">A5888_000171</name>
    <name evidence="3" type="ORF">A5888_000216</name>
</gene>
<organism evidence="3">
    <name type="scientific">Candidatus Enterococcus clewellii</name>
    <dbReference type="NCBI Taxonomy" id="1834193"/>
    <lineage>
        <taxon>Bacteria</taxon>
        <taxon>Bacillati</taxon>
        <taxon>Bacillota</taxon>
        <taxon>Bacilli</taxon>
        <taxon>Lactobacillales</taxon>
        <taxon>Enterococcaceae</taxon>
        <taxon>Enterococcus</taxon>
    </lineage>
</organism>
<dbReference type="InterPro" id="IPR002772">
    <property type="entry name" value="Glyco_hydro_3_C"/>
</dbReference>
<dbReference type="EMBL" id="NGMM01000001">
    <property type="protein sequence ID" value="OTP18402.1"/>
    <property type="molecule type" value="Genomic_DNA"/>
</dbReference>
<dbReference type="Gene3D" id="2.60.40.10">
    <property type="entry name" value="Immunoglobulins"/>
    <property type="match status" value="1"/>
</dbReference>
<dbReference type="AlphaFoldDB" id="A0A242KB74"/>
<dbReference type="SUPFAM" id="SSF51445">
    <property type="entry name" value="(Trans)glycosidases"/>
    <property type="match status" value="1"/>
</dbReference>
<dbReference type="EMBL" id="CP147247">
    <property type="protein sequence ID" value="WYJ88452.1"/>
    <property type="molecule type" value="Genomic_DNA"/>
</dbReference>
<dbReference type="PANTHER" id="PTHR30620">
    <property type="entry name" value="PERIPLASMIC BETA-GLUCOSIDASE-RELATED"/>
    <property type="match status" value="1"/>
</dbReference>
<evidence type="ECO:0000313" key="3">
    <source>
        <dbReference type="EMBL" id="OTP18402.1"/>
    </source>
</evidence>
<dbReference type="Proteomes" id="UP000195141">
    <property type="component" value="Chromosome"/>
</dbReference>
<name>A0A242KB74_9ENTE</name>
<evidence type="ECO:0000259" key="2">
    <source>
        <dbReference type="SMART" id="SM01217"/>
    </source>
</evidence>
<dbReference type="InterPro" id="IPR036962">
    <property type="entry name" value="Glyco_hydro_3_N_sf"/>
</dbReference>
<dbReference type="GO" id="GO:0009251">
    <property type="term" value="P:glucan catabolic process"/>
    <property type="evidence" value="ECO:0007669"/>
    <property type="project" value="TreeGrafter"/>
</dbReference>